<dbReference type="RefSeq" id="WP_065123810.1">
    <property type="nucleotide sequence ID" value="NZ_LZKQ01000331.1"/>
</dbReference>
<evidence type="ECO:0000256" key="5">
    <source>
        <dbReference type="ARBA" id="ARBA00023002"/>
    </source>
</evidence>
<dbReference type="OrthoDB" id="581608at2"/>
<protein>
    <submittedName>
        <fullName evidence="8">Taurine catabolism dioxygenase</fullName>
    </submittedName>
</protein>
<dbReference type="Pfam" id="PF02668">
    <property type="entry name" value="TauD"/>
    <property type="match status" value="1"/>
</dbReference>
<dbReference type="eggNOG" id="COG2175">
    <property type="taxonomic scope" value="Bacteria"/>
</dbReference>
<dbReference type="GO" id="GO:0046872">
    <property type="term" value="F:metal ion binding"/>
    <property type="evidence" value="ECO:0007669"/>
    <property type="project" value="UniProtKB-KW"/>
</dbReference>
<evidence type="ECO:0000256" key="4">
    <source>
        <dbReference type="ARBA" id="ARBA00022964"/>
    </source>
</evidence>
<evidence type="ECO:0000259" key="7">
    <source>
        <dbReference type="Pfam" id="PF02668"/>
    </source>
</evidence>
<dbReference type="InterPro" id="IPR051178">
    <property type="entry name" value="TfdA_dioxygenase"/>
</dbReference>
<proteinExistence type="inferred from homology"/>
<sequence>MGLSTARLEIINRTPLIGSEIRTDLQTLLSGSAAGAIRATLGRRGVVFFRGLQISDEQQVTIAKSLGSIVQNEGEDGIYKISLDQRVNQRAEYLKGSMFWHFDGSLQPYPNLATVLRAITLSDSGGQTEFCNTYAAYEDLPDADKAAIADLRVVHSAERSQYYVRPEMSYEEVCFWQKSPTKSCPLVWTHRSGRKSLLLGATADYVLGLSVEESRALLARLRDWATQPRYVYRHEWQVGDLLVWDNTGTMHRALPYAADSGRLMHRTVIAGEEPLH</sequence>
<dbReference type="Proteomes" id="UP000093795">
    <property type="component" value="Unassembled WGS sequence"/>
</dbReference>
<dbReference type="AlphaFoldDB" id="A0A1A3BFU2"/>
<reference evidence="8 9" key="1">
    <citation type="submission" date="2016-06" db="EMBL/GenBank/DDBJ databases">
        <authorList>
            <person name="Kjaerup R.B."/>
            <person name="Dalgaard T.S."/>
            <person name="Juul-Madsen H.R."/>
        </authorList>
    </citation>
    <scope>NUCLEOTIDE SEQUENCE [LARGE SCALE GENOMIC DNA]</scope>
    <source>
        <strain evidence="8 9">1081914.2</strain>
    </source>
</reference>
<gene>
    <name evidence="8" type="ORF">A9X01_07910</name>
</gene>
<evidence type="ECO:0000313" key="8">
    <source>
        <dbReference type="EMBL" id="OBI72767.1"/>
    </source>
</evidence>
<evidence type="ECO:0000313" key="9">
    <source>
        <dbReference type="Proteomes" id="UP000093795"/>
    </source>
</evidence>
<dbReference type="STRING" id="1790.A5645_24185"/>
<evidence type="ECO:0000256" key="3">
    <source>
        <dbReference type="ARBA" id="ARBA00022723"/>
    </source>
</evidence>
<comment type="caution">
    <text evidence="8">The sequence shown here is derived from an EMBL/GenBank/DDBJ whole genome shotgun (WGS) entry which is preliminary data.</text>
</comment>
<dbReference type="SUPFAM" id="SSF51197">
    <property type="entry name" value="Clavaminate synthase-like"/>
    <property type="match status" value="1"/>
</dbReference>
<dbReference type="PANTHER" id="PTHR43779">
    <property type="entry name" value="DIOXYGENASE RV0097-RELATED"/>
    <property type="match status" value="1"/>
</dbReference>
<dbReference type="InterPro" id="IPR042098">
    <property type="entry name" value="TauD-like_sf"/>
</dbReference>
<organism evidence="8 9">
    <name type="scientific">Mycobacterium asiaticum</name>
    <dbReference type="NCBI Taxonomy" id="1790"/>
    <lineage>
        <taxon>Bacteria</taxon>
        <taxon>Bacillati</taxon>
        <taxon>Actinomycetota</taxon>
        <taxon>Actinomycetes</taxon>
        <taxon>Mycobacteriales</taxon>
        <taxon>Mycobacteriaceae</taxon>
        <taxon>Mycobacterium</taxon>
    </lineage>
</organism>
<evidence type="ECO:0000256" key="1">
    <source>
        <dbReference type="ARBA" id="ARBA00001954"/>
    </source>
</evidence>
<dbReference type="EMBL" id="LZKQ01000331">
    <property type="protein sequence ID" value="OBI72767.1"/>
    <property type="molecule type" value="Genomic_DNA"/>
</dbReference>
<dbReference type="PANTHER" id="PTHR43779:SF3">
    <property type="entry name" value="(3R)-3-[(CARBOXYMETHYL)AMINO]FATTY ACID OXYGENASE_DECARBOXYLASE"/>
    <property type="match status" value="1"/>
</dbReference>
<keyword evidence="4 8" id="KW-0223">Dioxygenase</keyword>
<evidence type="ECO:0000256" key="2">
    <source>
        <dbReference type="ARBA" id="ARBA00005896"/>
    </source>
</evidence>
<dbReference type="Gene3D" id="3.60.130.10">
    <property type="entry name" value="Clavaminate synthase-like"/>
    <property type="match status" value="1"/>
</dbReference>
<name>A0A1A3BFU2_MYCAS</name>
<accession>A0A1A3BFU2</accession>
<keyword evidence="6" id="KW-0408">Iron</keyword>
<feature type="domain" description="TauD/TfdA-like" evidence="7">
    <location>
        <begin position="14"/>
        <end position="267"/>
    </location>
</feature>
<keyword evidence="5" id="KW-0560">Oxidoreductase</keyword>
<dbReference type="GO" id="GO:0051213">
    <property type="term" value="F:dioxygenase activity"/>
    <property type="evidence" value="ECO:0007669"/>
    <property type="project" value="UniProtKB-KW"/>
</dbReference>
<evidence type="ECO:0000256" key="6">
    <source>
        <dbReference type="ARBA" id="ARBA00023004"/>
    </source>
</evidence>
<comment type="similarity">
    <text evidence="2">Belongs to the TfdA dioxygenase family.</text>
</comment>
<comment type="cofactor">
    <cofactor evidence="1">
        <name>Fe(2+)</name>
        <dbReference type="ChEBI" id="CHEBI:29033"/>
    </cofactor>
</comment>
<dbReference type="InterPro" id="IPR003819">
    <property type="entry name" value="TauD/TfdA-like"/>
</dbReference>
<keyword evidence="3" id="KW-0479">Metal-binding</keyword>